<accession>A0AB34PRK1</accession>
<proteinExistence type="predicted"/>
<reference evidence="1 2" key="1">
    <citation type="submission" date="2013-12" db="EMBL/GenBank/DDBJ databases">
        <title>The Genome Sequence of Candida albicans P78048.</title>
        <authorList>
            <consortium name="The Broad Institute Genome Sequencing Platform"/>
            <consortium name="The Broad Institute Genome Sequencing Center for Infectious Disease"/>
            <person name="Cuomo C."/>
            <person name="Bennett R."/>
            <person name="Hirakawa M."/>
            <person name="Noverr M."/>
            <person name="Mitchell A."/>
            <person name="Young S.K."/>
            <person name="Zeng Q."/>
            <person name="Gargeya S."/>
            <person name="Fitzgerald M."/>
            <person name="Abouelleil A."/>
            <person name="Alvarado L."/>
            <person name="Berlin A.M."/>
            <person name="Chapman S.B."/>
            <person name="Dewar J."/>
            <person name="Goldberg J."/>
            <person name="Griggs A."/>
            <person name="Gujja S."/>
            <person name="Hansen M."/>
            <person name="Howarth C."/>
            <person name="Imamovic A."/>
            <person name="Larimer J."/>
            <person name="McCowan C."/>
            <person name="Murphy C."/>
            <person name="Pearson M."/>
            <person name="Priest M."/>
            <person name="Roberts A."/>
            <person name="Saif S."/>
            <person name="Shea T."/>
            <person name="Sykes S."/>
            <person name="Wortman J."/>
            <person name="Nusbaum C."/>
            <person name="Birren B."/>
        </authorList>
    </citation>
    <scope>NUCLEOTIDE SEQUENCE [LARGE SCALE GENOMIC DNA]</scope>
    <source>
        <strain evidence="1 2">P78048</strain>
    </source>
</reference>
<sequence>MQSIVFVTNTISAVVIAPYYIPKQGTSKLNCAESSRDYTRTSINTKRKKERFEVSALWLLIFLTGDKTRPTWLVASPLTLRHFRITKYVRICILARLIATNY</sequence>
<gene>
    <name evidence="1" type="ORF">MG3_03825</name>
</gene>
<dbReference type="AlphaFoldDB" id="A0AB34PRK1"/>
<evidence type="ECO:0000313" key="2">
    <source>
        <dbReference type="Proteomes" id="UP000030161"/>
    </source>
</evidence>
<comment type="caution">
    <text evidence="1">The sequence shown here is derived from an EMBL/GenBank/DDBJ whole genome shotgun (WGS) entry which is preliminary data.</text>
</comment>
<evidence type="ECO:0000313" key="1">
    <source>
        <dbReference type="EMBL" id="KGR09069.1"/>
    </source>
</evidence>
<dbReference type="EMBL" id="AJIX01000027">
    <property type="protein sequence ID" value="KGR09069.1"/>
    <property type="molecule type" value="Genomic_DNA"/>
</dbReference>
<name>A0AB34PRK1_CANAX</name>
<protein>
    <submittedName>
        <fullName evidence="1">Uncharacterized protein</fullName>
    </submittedName>
</protein>
<organism evidence="1 2">
    <name type="scientific">Candida albicans P78048</name>
    <dbReference type="NCBI Taxonomy" id="1094989"/>
    <lineage>
        <taxon>Eukaryota</taxon>
        <taxon>Fungi</taxon>
        <taxon>Dikarya</taxon>
        <taxon>Ascomycota</taxon>
        <taxon>Saccharomycotina</taxon>
        <taxon>Pichiomycetes</taxon>
        <taxon>Debaryomycetaceae</taxon>
        <taxon>Candida/Lodderomyces clade</taxon>
        <taxon>Candida</taxon>
    </lineage>
</organism>
<dbReference type="Proteomes" id="UP000030161">
    <property type="component" value="Unassembled WGS sequence"/>
</dbReference>